<dbReference type="InterPro" id="IPR058636">
    <property type="entry name" value="Beta-barrel_YknX"/>
</dbReference>
<sequence>MANGKSKSKKKLFIFGGLGLLLVILVVVVLTAGSKEDIVLVTTEKVEKRTITQTVAATGTIEPEFKVVITPEVTGEIIELPVKEGDAVRKGQLLIRIKGDQYKAQKEQLEAGLQSAKASLKIREAELQKITSDYNRIKELHAKNLASDSEKETAEANYLTAKASYDAAVANVLQSEARLKEVLESLYKTTIYSPMDGIITSLNVEVGERVLGSGFTQGTEIMTVSDLKNIEAVVEVDENDVILISKGDTAIVKVDAFKDKEFKGVVTQIGNSAKTKGLGTQEQVVNFEVRIKLLNPDDKLRPGMSCTADIQTETVTDVLAVPIQSVTIRSKTPEKPSEEGEEIVEKRSDGKNDKPKEIVFIVADGKAKAVEVTTGISDADYIEIKSGLKGGEDVVSGSYRAISRELQDGSKVRVEEKRKTAVTKK</sequence>
<evidence type="ECO:0000313" key="7">
    <source>
        <dbReference type="EMBL" id="AFH49407.1"/>
    </source>
</evidence>
<dbReference type="InterPro" id="IPR006143">
    <property type="entry name" value="RND_pump_MFP"/>
</dbReference>
<evidence type="ECO:0000259" key="6">
    <source>
        <dbReference type="Pfam" id="PF25990"/>
    </source>
</evidence>
<dbReference type="Gene3D" id="1.10.287.470">
    <property type="entry name" value="Helix hairpin bin"/>
    <property type="match status" value="1"/>
</dbReference>
<feature type="domain" description="YknX-like beta-barrel" evidence="6">
    <location>
        <begin position="235"/>
        <end position="310"/>
    </location>
</feature>
<dbReference type="RefSeq" id="WP_014560560.1">
    <property type="nucleotide sequence ID" value="NC_017464.1"/>
</dbReference>
<feature type="domain" description="YknX-like C-terminal permuted SH3-like" evidence="5">
    <location>
        <begin position="353"/>
        <end position="414"/>
    </location>
</feature>
<keyword evidence="3" id="KW-0472">Membrane</keyword>
<dbReference type="Pfam" id="PF25917">
    <property type="entry name" value="BSH_RND"/>
    <property type="match status" value="1"/>
</dbReference>
<reference evidence="7 8" key="1">
    <citation type="journal article" date="2012" name="Front. Microbiol.">
        <title>Complete genome of Ignavibacterium album, a metabolically versatile, flagellated, facultative anaerobe from the phylum Chlorobi.</title>
        <authorList>
            <person name="Liu Z."/>
            <person name="Frigaard N.-U."/>
            <person name="Vogl K."/>
            <person name="Iino T."/>
            <person name="Ohkuma M."/>
            <person name="Overmann J."/>
            <person name="Bryant D.A."/>
        </authorList>
    </citation>
    <scope>NUCLEOTIDE SEQUENCE [LARGE SCALE GENOMIC DNA]</scope>
    <source>
        <strain evidence="8">DSM 19864 / JCM 16511 / NBRC 101810 / Mat9-16</strain>
    </source>
</reference>
<protein>
    <submittedName>
        <fullName evidence="7">HlyD family secretion protein</fullName>
    </submittedName>
</protein>
<dbReference type="GO" id="GO:1990281">
    <property type="term" value="C:efflux pump complex"/>
    <property type="evidence" value="ECO:0007669"/>
    <property type="project" value="TreeGrafter"/>
</dbReference>
<comment type="similarity">
    <text evidence="1">Belongs to the membrane fusion protein (MFP) (TC 8.A.1) family.</text>
</comment>
<dbReference type="Pfam" id="PF25989">
    <property type="entry name" value="YknX_C"/>
    <property type="match status" value="1"/>
</dbReference>
<dbReference type="SUPFAM" id="SSF111369">
    <property type="entry name" value="HlyD-like secretion proteins"/>
    <property type="match status" value="1"/>
</dbReference>
<dbReference type="NCBIfam" id="TIGR01730">
    <property type="entry name" value="RND_mfp"/>
    <property type="match status" value="1"/>
</dbReference>
<dbReference type="STRING" id="945713.IALB_1700"/>
<keyword evidence="3" id="KW-1133">Transmembrane helix</keyword>
<feature type="transmembrane region" description="Helical" evidence="3">
    <location>
        <begin position="12"/>
        <end position="33"/>
    </location>
</feature>
<accession>I0AKA0</accession>
<keyword evidence="3" id="KW-0812">Transmembrane</keyword>
<dbReference type="PANTHER" id="PTHR30469:SF33">
    <property type="entry name" value="SLR1207 PROTEIN"/>
    <property type="match status" value="1"/>
</dbReference>
<name>I0AKA0_IGNAJ</name>
<feature type="domain" description="Multidrug resistance protein MdtA-like barrel-sandwich hybrid" evidence="4">
    <location>
        <begin position="66"/>
        <end position="210"/>
    </location>
</feature>
<keyword evidence="8" id="KW-1185">Reference proteome</keyword>
<feature type="compositionally biased region" description="Basic and acidic residues" evidence="2">
    <location>
        <begin position="331"/>
        <end position="350"/>
    </location>
</feature>
<dbReference type="Pfam" id="PF25990">
    <property type="entry name" value="Beta-barrel_YknX"/>
    <property type="match status" value="1"/>
</dbReference>
<proteinExistence type="inferred from homology"/>
<gene>
    <name evidence="7" type="ordered locus">IALB_1700</name>
</gene>
<dbReference type="AlphaFoldDB" id="I0AKA0"/>
<evidence type="ECO:0000256" key="2">
    <source>
        <dbReference type="SAM" id="MobiDB-lite"/>
    </source>
</evidence>
<evidence type="ECO:0000313" key="8">
    <source>
        <dbReference type="Proteomes" id="UP000007394"/>
    </source>
</evidence>
<dbReference type="KEGG" id="ial:IALB_1700"/>
<dbReference type="InterPro" id="IPR058625">
    <property type="entry name" value="MdtA-like_BSH"/>
</dbReference>
<dbReference type="Gene3D" id="2.40.50.100">
    <property type="match status" value="1"/>
</dbReference>
<dbReference type="InterPro" id="IPR058637">
    <property type="entry name" value="YknX-like_C"/>
</dbReference>
<dbReference type="EMBL" id="CP003418">
    <property type="protein sequence ID" value="AFH49407.1"/>
    <property type="molecule type" value="Genomic_DNA"/>
</dbReference>
<evidence type="ECO:0000256" key="1">
    <source>
        <dbReference type="ARBA" id="ARBA00009477"/>
    </source>
</evidence>
<dbReference type="OrthoDB" id="9809068at2"/>
<organism evidence="7 8">
    <name type="scientific">Ignavibacterium album (strain DSM 19864 / JCM 16511 / NBRC 101810 / Mat9-16)</name>
    <dbReference type="NCBI Taxonomy" id="945713"/>
    <lineage>
        <taxon>Bacteria</taxon>
        <taxon>Pseudomonadati</taxon>
        <taxon>Ignavibacteriota</taxon>
        <taxon>Ignavibacteria</taxon>
        <taxon>Ignavibacteriales</taxon>
        <taxon>Ignavibacteriaceae</taxon>
        <taxon>Ignavibacterium</taxon>
    </lineage>
</organism>
<evidence type="ECO:0000256" key="3">
    <source>
        <dbReference type="SAM" id="Phobius"/>
    </source>
</evidence>
<dbReference type="GO" id="GO:0015562">
    <property type="term" value="F:efflux transmembrane transporter activity"/>
    <property type="evidence" value="ECO:0007669"/>
    <property type="project" value="TreeGrafter"/>
</dbReference>
<dbReference type="PANTHER" id="PTHR30469">
    <property type="entry name" value="MULTIDRUG RESISTANCE PROTEIN MDTA"/>
    <property type="match status" value="1"/>
</dbReference>
<dbReference type="HOGENOM" id="CLU_018816_14_1_10"/>
<evidence type="ECO:0000259" key="5">
    <source>
        <dbReference type="Pfam" id="PF25989"/>
    </source>
</evidence>
<feature type="region of interest" description="Disordered" evidence="2">
    <location>
        <begin position="329"/>
        <end position="350"/>
    </location>
</feature>
<dbReference type="Proteomes" id="UP000007394">
    <property type="component" value="Chromosome"/>
</dbReference>
<evidence type="ECO:0000259" key="4">
    <source>
        <dbReference type="Pfam" id="PF25917"/>
    </source>
</evidence>
<dbReference type="eggNOG" id="COG0845">
    <property type="taxonomic scope" value="Bacteria"/>
</dbReference>
<dbReference type="Gene3D" id="2.40.30.170">
    <property type="match status" value="1"/>
</dbReference>
<dbReference type="Gene3D" id="2.40.420.20">
    <property type="match status" value="1"/>
</dbReference>